<proteinExistence type="predicted"/>
<accession>A0ABD2NYZ0</accession>
<keyword evidence="1 3" id="KW-0479">Metal-binding</keyword>
<dbReference type="SMART" id="SM00184">
    <property type="entry name" value="RING"/>
    <property type="match status" value="2"/>
</dbReference>
<protein>
    <recommendedName>
        <fullName evidence="4">RING-type domain-containing protein</fullName>
    </recommendedName>
</protein>
<feature type="domain" description="RING-type" evidence="4">
    <location>
        <begin position="19"/>
        <end position="55"/>
    </location>
</feature>
<evidence type="ECO:0000313" key="6">
    <source>
        <dbReference type="Proteomes" id="UP001516400"/>
    </source>
</evidence>
<evidence type="ECO:0000256" key="3">
    <source>
        <dbReference type="PROSITE-ProRule" id="PRU00175"/>
    </source>
</evidence>
<reference evidence="5 6" key="1">
    <citation type="journal article" date="2021" name="BMC Biol.">
        <title>Horizontally acquired antibacterial genes associated with adaptive radiation of ladybird beetles.</title>
        <authorList>
            <person name="Li H.S."/>
            <person name="Tang X.F."/>
            <person name="Huang Y.H."/>
            <person name="Xu Z.Y."/>
            <person name="Chen M.L."/>
            <person name="Du X.Y."/>
            <person name="Qiu B.Y."/>
            <person name="Chen P.T."/>
            <person name="Zhang W."/>
            <person name="Slipinski A."/>
            <person name="Escalona H.E."/>
            <person name="Waterhouse R.M."/>
            <person name="Zwick A."/>
            <person name="Pang H."/>
        </authorList>
    </citation>
    <scope>NUCLEOTIDE SEQUENCE [LARGE SCALE GENOMIC DNA]</scope>
    <source>
        <strain evidence="5">SYSU2018</strain>
    </source>
</reference>
<keyword evidence="1 3" id="KW-0863">Zinc-finger</keyword>
<dbReference type="InterPro" id="IPR004162">
    <property type="entry name" value="SINA-like_animal"/>
</dbReference>
<dbReference type="InterPro" id="IPR013083">
    <property type="entry name" value="Znf_RING/FYVE/PHD"/>
</dbReference>
<name>A0ABD2NYZ0_9CUCU</name>
<keyword evidence="6" id="KW-1185">Reference proteome</keyword>
<organism evidence="5 6">
    <name type="scientific">Cryptolaemus montrouzieri</name>
    <dbReference type="NCBI Taxonomy" id="559131"/>
    <lineage>
        <taxon>Eukaryota</taxon>
        <taxon>Metazoa</taxon>
        <taxon>Ecdysozoa</taxon>
        <taxon>Arthropoda</taxon>
        <taxon>Hexapoda</taxon>
        <taxon>Insecta</taxon>
        <taxon>Pterygota</taxon>
        <taxon>Neoptera</taxon>
        <taxon>Endopterygota</taxon>
        <taxon>Coleoptera</taxon>
        <taxon>Polyphaga</taxon>
        <taxon>Cucujiformia</taxon>
        <taxon>Coccinelloidea</taxon>
        <taxon>Coccinellidae</taxon>
        <taxon>Scymninae</taxon>
        <taxon>Scymnini</taxon>
        <taxon>Cryptolaemus</taxon>
    </lineage>
</organism>
<gene>
    <name evidence="5" type="ORF">HHI36_018101</name>
</gene>
<dbReference type="Proteomes" id="UP001516400">
    <property type="component" value="Unassembled WGS sequence"/>
</dbReference>
<dbReference type="PROSITE" id="PS50089">
    <property type="entry name" value="ZF_RING_2"/>
    <property type="match status" value="1"/>
</dbReference>
<sequence>MSSSKFKFKELLNNSIRECAICFEPMEYIAVCTNGHSFCLDCKSSLRGRACPFCNVELDKRRNLNMERLFSKARWGILRNIKDDSTICCPSCSKLMEANILLCPSGHSLCEACAKNKECVLCFRPVVEGRNYLLEQLIVKIKDNFATPVVSIVKNTDKITCPFLKCSYRGCKFPEHIIANHFKKSSPPNYTLQSK</sequence>
<dbReference type="PANTHER" id="PTHR45877:SF2">
    <property type="entry name" value="E3 UBIQUITIN-PROTEIN LIGASE SINA-RELATED"/>
    <property type="match status" value="1"/>
</dbReference>
<dbReference type="InterPro" id="IPR001841">
    <property type="entry name" value="Znf_RING"/>
</dbReference>
<dbReference type="AlphaFoldDB" id="A0ABD2NYZ0"/>
<dbReference type="Gene3D" id="3.30.40.10">
    <property type="entry name" value="Zinc/RING finger domain, C3HC4 (zinc finger)"/>
    <property type="match status" value="1"/>
</dbReference>
<dbReference type="GO" id="GO:0008270">
    <property type="term" value="F:zinc ion binding"/>
    <property type="evidence" value="ECO:0007669"/>
    <property type="project" value="UniProtKB-KW"/>
</dbReference>
<evidence type="ECO:0000256" key="2">
    <source>
        <dbReference type="ARBA" id="ARBA00022833"/>
    </source>
</evidence>
<keyword evidence="2" id="KW-0862">Zinc</keyword>
<evidence type="ECO:0000259" key="4">
    <source>
        <dbReference type="PROSITE" id="PS50089"/>
    </source>
</evidence>
<comment type="caution">
    <text evidence="5">The sequence shown here is derived from an EMBL/GenBank/DDBJ whole genome shotgun (WGS) entry which is preliminary data.</text>
</comment>
<dbReference type="PANTHER" id="PTHR45877">
    <property type="entry name" value="E3 UBIQUITIN-PROTEIN LIGASE SIAH2"/>
    <property type="match status" value="1"/>
</dbReference>
<dbReference type="SUPFAM" id="SSF57850">
    <property type="entry name" value="RING/U-box"/>
    <property type="match status" value="1"/>
</dbReference>
<evidence type="ECO:0000256" key="1">
    <source>
        <dbReference type="ARBA" id="ARBA00022771"/>
    </source>
</evidence>
<evidence type="ECO:0000313" key="5">
    <source>
        <dbReference type="EMBL" id="KAL3283933.1"/>
    </source>
</evidence>
<dbReference type="EMBL" id="JABFTP020000165">
    <property type="protein sequence ID" value="KAL3283933.1"/>
    <property type="molecule type" value="Genomic_DNA"/>
</dbReference>